<comment type="caution">
    <text evidence="4">The sequence shown here is derived from an EMBL/GenBank/DDBJ whole genome shotgun (WGS) entry which is preliminary data.</text>
</comment>
<dbReference type="Proteomes" id="UP000295455">
    <property type="component" value="Unassembled WGS sequence"/>
</dbReference>
<reference evidence="4 5" key="1">
    <citation type="submission" date="2019-03" db="EMBL/GenBank/DDBJ databases">
        <title>Genomic Encyclopedia of Type Strains, Phase IV (KMG-IV): sequencing the most valuable type-strain genomes for metagenomic binning, comparative biology and taxonomic classification.</title>
        <authorList>
            <person name="Goeker M."/>
        </authorList>
    </citation>
    <scope>NUCLEOTIDE SEQUENCE [LARGE SCALE GENOMIC DNA]</scope>
    <source>
        <strain evidence="4 5">DSM 18792</strain>
    </source>
</reference>
<sequence>MKKTTITALFLFLINLGFAQPDAPSMFPVDRVESDFFTDDSASFPPAQRITLVNNVGDDSTTLQTAIDYLTGLGGGVITISAGTWEFNEIRLRSNVHLMFDALAVVKPYETADVNSLPNLSVFRIGYTSVKSSNVSIRALSGQFKIDLTHLAKETRITPFNVKEAENFMVADCYIDDNGTIHAALNCSASKRNDIWTGPVKGLIKNLTSINAHGGYGVVQVRTGERLLFKDLTSLRGGVTLRLESDDVSASGGAIPLSVAKMSEISGYNIKCTEGNAAVMLQPWDATNGWVDVQKIQATGCMAAVRIDKAYLSTIGTFDPDSRITDVTTSYGTDAQVKQGVHPWVPCVLRMNPAILRPNPIPDMETYHLGPSIAPLLYRASTTGGATGNGYYSVNVPTSTELMNKATGFNWSVSLVISRDDNQVNTNNCPPLSVDSYDSVNNLKMYPNPISNEDGILTIDIPEVSNVAVDIYNVLGKNVLSNKYIQKSEIHINPSQLKLVKGIYLVKIQIDYKVVSRKLIVN</sequence>
<dbReference type="OrthoDB" id="6376028at2"/>
<dbReference type="Gene3D" id="2.160.20.10">
    <property type="entry name" value="Single-stranded right-handed beta-helix, Pectin lyase-like"/>
    <property type="match status" value="1"/>
</dbReference>
<dbReference type="EMBL" id="SLUP01000003">
    <property type="protein sequence ID" value="TCL66864.1"/>
    <property type="molecule type" value="Genomic_DNA"/>
</dbReference>
<dbReference type="InterPro" id="IPR012334">
    <property type="entry name" value="Pectin_lyas_fold"/>
</dbReference>
<keyword evidence="5" id="KW-1185">Reference proteome</keyword>
<evidence type="ECO:0000313" key="5">
    <source>
        <dbReference type="Proteomes" id="UP000295455"/>
    </source>
</evidence>
<evidence type="ECO:0000256" key="2">
    <source>
        <dbReference type="SAM" id="SignalP"/>
    </source>
</evidence>
<dbReference type="SUPFAM" id="SSF51126">
    <property type="entry name" value="Pectin lyase-like"/>
    <property type="match status" value="1"/>
</dbReference>
<dbReference type="RefSeq" id="WP_132217146.1">
    <property type="nucleotide sequence ID" value="NZ_OX156936.1"/>
</dbReference>
<name>A0A4R1RKZ5_9FLAO</name>
<dbReference type="AlphaFoldDB" id="A0A4R1RKZ5"/>
<protein>
    <submittedName>
        <fullName evidence="4">Putative secreted protein (Por secretion system target)</fullName>
    </submittedName>
</protein>
<dbReference type="InterPro" id="IPR011050">
    <property type="entry name" value="Pectin_lyase_fold/virulence"/>
</dbReference>
<dbReference type="InterPro" id="IPR026444">
    <property type="entry name" value="Secre_tail"/>
</dbReference>
<keyword evidence="1 2" id="KW-0732">Signal</keyword>
<evidence type="ECO:0000259" key="3">
    <source>
        <dbReference type="Pfam" id="PF18962"/>
    </source>
</evidence>
<evidence type="ECO:0000313" key="4">
    <source>
        <dbReference type="EMBL" id="TCL66864.1"/>
    </source>
</evidence>
<feature type="chain" id="PRO_5020799057" evidence="2">
    <location>
        <begin position="20"/>
        <end position="522"/>
    </location>
</feature>
<gene>
    <name evidence="4" type="ORF">EV196_103283</name>
</gene>
<accession>A0A4R1RKZ5</accession>
<evidence type="ECO:0000256" key="1">
    <source>
        <dbReference type="ARBA" id="ARBA00022729"/>
    </source>
</evidence>
<feature type="domain" description="Secretion system C-terminal sorting" evidence="3">
    <location>
        <begin position="445"/>
        <end position="521"/>
    </location>
</feature>
<organism evidence="4 5">
    <name type="scientific">Mariniflexile fucanivorans</name>
    <dbReference type="NCBI Taxonomy" id="264023"/>
    <lineage>
        <taxon>Bacteria</taxon>
        <taxon>Pseudomonadati</taxon>
        <taxon>Bacteroidota</taxon>
        <taxon>Flavobacteriia</taxon>
        <taxon>Flavobacteriales</taxon>
        <taxon>Flavobacteriaceae</taxon>
        <taxon>Mariniflexile</taxon>
    </lineage>
</organism>
<dbReference type="Pfam" id="PF18962">
    <property type="entry name" value="Por_Secre_tail"/>
    <property type="match status" value="1"/>
</dbReference>
<feature type="signal peptide" evidence="2">
    <location>
        <begin position="1"/>
        <end position="19"/>
    </location>
</feature>
<proteinExistence type="predicted"/>
<dbReference type="NCBIfam" id="TIGR04183">
    <property type="entry name" value="Por_Secre_tail"/>
    <property type="match status" value="1"/>
</dbReference>